<dbReference type="EMBL" id="JAVRFD010000012">
    <property type="protein sequence ID" value="MDT0545828.1"/>
    <property type="molecule type" value="Genomic_DNA"/>
</dbReference>
<dbReference type="SUPFAM" id="SSF55729">
    <property type="entry name" value="Acyl-CoA N-acyltransferases (Nat)"/>
    <property type="match status" value="1"/>
</dbReference>
<organism evidence="2 3">
    <name type="scientific">Streptomyces lonegramiae</name>
    <dbReference type="NCBI Taxonomy" id="3075524"/>
    <lineage>
        <taxon>Bacteria</taxon>
        <taxon>Bacillati</taxon>
        <taxon>Actinomycetota</taxon>
        <taxon>Actinomycetes</taxon>
        <taxon>Kitasatosporales</taxon>
        <taxon>Streptomycetaceae</taxon>
        <taxon>Streptomyces</taxon>
    </lineage>
</organism>
<dbReference type="InterPro" id="IPR016181">
    <property type="entry name" value="Acyl_CoA_acyltransferase"/>
</dbReference>
<evidence type="ECO:0000313" key="2">
    <source>
        <dbReference type="EMBL" id="MDT0545828.1"/>
    </source>
</evidence>
<evidence type="ECO:0000259" key="1">
    <source>
        <dbReference type="PROSITE" id="PS51186"/>
    </source>
</evidence>
<dbReference type="CDD" id="cd04301">
    <property type="entry name" value="NAT_SF"/>
    <property type="match status" value="1"/>
</dbReference>
<sequence>MGTDAQRVICWRGRSVRFAYLEEGDAELIHRWQSDPVIAHEAGFLPRALSACRERIERDIDNQSRDDFLVLLEDSTPIGHIALIEQEYVDGWGEVCLVLDPAWRGQGYGTDAVDALVDFALGELPLYRVEAFTHLTNAAALGALAKSGFVQEGVRRGACVHRGSRHDLAALSLLRPEWEALTRPRAWDHG</sequence>
<proteinExistence type="predicted"/>
<accession>A0ABU2XIS3</accession>
<dbReference type="PANTHER" id="PTHR43441:SF2">
    <property type="entry name" value="FAMILY ACETYLTRANSFERASE, PUTATIVE (AFU_ORTHOLOGUE AFUA_7G00850)-RELATED"/>
    <property type="match status" value="1"/>
</dbReference>
<evidence type="ECO:0000313" key="3">
    <source>
        <dbReference type="Proteomes" id="UP001180754"/>
    </source>
</evidence>
<comment type="caution">
    <text evidence="2">The sequence shown here is derived from an EMBL/GenBank/DDBJ whole genome shotgun (WGS) entry which is preliminary data.</text>
</comment>
<feature type="domain" description="N-acetyltransferase" evidence="1">
    <location>
        <begin position="16"/>
        <end position="174"/>
    </location>
</feature>
<dbReference type="InterPro" id="IPR051908">
    <property type="entry name" value="Ribosomal_N-acetyltransferase"/>
</dbReference>
<dbReference type="InterPro" id="IPR000182">
    <property type="entry name" value="GNAT_dom"/>
</dbReference>
<keyword evidence="3" id="KW-1185">Reference proteome</keyword>
<protein>
    <submittedName>
        <fullName evidence="2">GNAT family N-acetyltransferase</fullName>
    </submittedName>
</protein>
<dbReference type="Pfam" id="PF13302">
    <property type="entry name" value="Acetyltransf_3"/>
    <property type="match status" value="1"/>
</dbReference>
<name>A0ABU2XIS3_9ACTN</name>
<dbReference type="RefSeq" id="WP_311726314.1">
    <property type="nucleotide sequence ID" value="NZ_JAVRFD010000012.1"/>
</dbReference>
<dbReference type="PANTHER" id="PTHR43441">
    <property type="entry name" value="RIBOSOMAL-PROTEIN-SERINE ACETYLTRANSFERASE"/>
    <property type="match status" value="1"/>
</dbReference>
<dbReference type="Gene3D" id="3.40.630.30">
    <property type="match status" value="1"/>
</dbReference>
<dbReference type="Proteomes" id="UP001180754">
    <property type="component" value="Unassembled WGS sequence"/>
</dbReference>
<dbReference type="PROSITE" id="PS51186">
    <property type="entry name" value="GNAT"/>
    <property type="match status" value="1"/>
</dbReference>
<gene>
    <name evidence="2" type="ORF">RND15_24400</name>
</gene>
<reference evidence="2" key="1">
    <citation type="submission" date="2024-05" db="EMBL/GenBank/DDBJ databases">
        <title>30 novel species of actinomycetes from the DSMZ collection.</title>
        <authorList>
            <person name="Nouioui I."/>
        </authorList>
    </citation>
    <scope>NUCLEOTIDE SEQUENCE</scope>
    <source>
        <strain evidence="2">DSM 41529</strain>
    </source>
</reference>